<dbReference type="InterPro" id="IPR039537">
    <property type="entry name" value="Retrotran_Ty1/copia-like"/>
</dbReference>
<gene>
    <name evidence="22" type="ORF">JYU34_010615</name>
</gene>
<feature type="domain" description="CCHC-type" evidence="20">
    <location>
        <begin position="207"/>
        <end position="221"/>
    </location>
</feature>
<dbReference type="Proteomes" id="UP000823941">
    <property type="component" value="Chromosome 14"/>
</dbReference>
<keyword evidence="8" id="KW-0255">Endonuclease</keyword>
<accession>A0ABQ7QIT8</accession>
<dbReference type="InterPro" id="IPR001584">
    <property type="entry name" value="Integrase_cat-core"/>
</dbReference>
<dbReference type="Pfam" id="PF25597">
    <property type="entry name" value="SH3_retrovirus"/>
    <property type="match status" value="1"/>
</dbReference>
<reference evidence="22 23" key="1">
    <citation type="submission" date="2021-06" db="EMBL/GenBank/DDBJ databases">
        <title>A haploid diamondback moth (Plutella xylostella L.) genome assembly resolves 31 chromosomes and identifies a diamide resistance mutation.</title>
        <authorList>
            <person name="Ward C.M."/>
            <person name="Perry K.D."/>
            <person name="Baker G."/>
            <person name="Powis K."/>
            <person name="Heckel D.G."/>
            <person name="Baxter S.W."/>
        </authorList>
    </citation>
    <scope>NUCLEOTIDE SEQUENCE [LARGE SCALE GENOMIC DNA]</scope>
    <source>
        <strain evidence="22 23">LV</strain>
        <tissue evidence="22">Single pupa</tissue>
    </source>
</reference>
<evidence type="ECO:0000256" key="11">
    <source>
        <dbReference type="ARBA" id="ARBA00022842"/>
    </source>
</evidence>
<dbReference type="InterPro" id="IPR001878">
    <property type="entry name" value="Znf_CCHC"/>
</dbReference>
<dbReference type="Pfam" id="PF00665">
    <property type="entry name" value="rve"/>
    <property type="match status" value="1"/>
</dbReference>
<evidence type="ECO:0000256" key="19">
    <source>
        <dbReference type="SAM" id="MobiDB-lite"/>
    </source>
</evidence>
<keyword evidence="6" id="KW-0547">Nucleotide-binding</keyword>
<dbReference type="InterPro" id="IPR036875">
    <property type="entry name" value="Znf_CCHC_sf"/>
</dbReference>
<dbReference type="Gene3D" id="3.30.420.10">
    <property type="entry name" value="Ribonuclease H-like superfamily/Ribonuclease H"/>
    <property type="match status" value="1"/>
</dbReference>
<dbReference type="EMBL" id="JAHIBW010000014">
    <property type="protein sequence ID" value="KAG7305132.1"/>
    <property type="molecule type" value="Genomic_DNA"/>
</dbReference>
<name>A0ABQ7QIT8_PLUXY</name>
<sequence length="1319" mass="151531">MNNLQIEKLSGRDNYNTWRFAVKSYLQHEDLWDCVDPLSTSEIDSKKDVKAKSKLILLVDPVNFVHIEEASSAREVWKNLQKAFEDSGLSRKVGLLRDLINTSLDNCANIEEYVTKIMSTAHKLRNIGFKVDDEWLGTLMLAGLPDSYKPMIMGIESSGITISSDFIKTKLLQEVKVSESSVFYTKHNKKPFSNTQQRPKTKGKGPRCYNCNQYGHYKTQCTVKKNASNNENVFSAIFSAYSSVNDNDWYVDSGASMHMSRREDWMYEQRQPSVQRITVANNDVVSLQKMGNVNFTTVISNDEHQIQVRDVLFIPELSTNLLSVSQLTKNGCKVQFTDTGCEIYNSEEKLVATARLTNNMYKLNIATCNAYATAVTESTASMEIWHRRMGHLNMADVKRLQDCTEGIMIKKVGNNEVCLPCIEAKQSRYPFPTGGSRANALLEIVHSDLCGPMEVQSIGGAKYFITFIDDYSHKVFVYFLKNKMDIKTVFEQFKNEVENELDRKIKILRTDNGTEYCNKVFHKFLTDSGIKHQTTTPYTPQQNGVAERMNRTLVERAKCMLFDAKLTKGYWAEAVATAAYVVNRSPSRVLDESTPEEKWTGKKPNISHLRIFGTKVMVHTPKEKRLKWDRKSTEMIFLGYCENTKGYRLYNAKQKKFVISRDVVFIESKNENNESQEMRTQSQDDAKRMLQVTFDDKSGKESRESVQTTDDTLHTDQSESTLLSPGTSSFDSCVNDTDETYHPDSSEDMDSDDDDTKNNITLRPHQRRNKNCNGNNLMCVTPYTDPTTVEEALSSTESEHWIKAMDEEYKSLLSNSTWELTDLPPNKQAIPCKWVFKIKTNEKGEIVKYKARLVIKGCAQKKGLEYNEVYSPVVRLSSLRYLFALAVKYDLNIYQMDAMSAFLQGDIEEEIYMIQPPMYKEGEQVCLLKKSLYGLKQASRQWNRKLDAALKELNLTRSKLDPCIYYRITDDTNMLFIATYVDDLVMLSKSVSDFEEIREKLCKKFHMKYLGELTYCIGLHVERDRKNKVIYLDQKKYIQEVLLKYGMSDCKPVKSPMDANEKLKSTNENTNILHGVPYQELIGCLLYISQGTRPDISYVVNLLSKYNNRPEMQHWNALKRVLRYLKGSQDYRLTFKNVPDENMTHGYCDADWASSEDDRRSCTGYVFTFQGGSISWNSRRQPTVALSTTEAEYMSLTSCIQEGLWLKQFQEELWPCLKTEPLVIYCDNQSCIKLSGTDGYHSRTKHIDVRHHFIRDKISAGLIEVRYIQTGEMVADALTKPTTHSKLEYCSARMGICLREDVGNKHKRPTTSFMNATQD</sequence>
<keyword evidence="14" id="KW-0548">Nucleotidyltransferase</keyword>
<keyword evidence="7" id="KW-0064">Aspartyl protease</keyword>
<dbReference type="SMART" id="SM00343">
    <property type="entry name" value="ZnF_C2HC"/>
    <property type="match status" value="1"/>
</dbReference>
<evidence type="ECO:0000256" key="17">
    <source>
        <dbReference type="ARBA" id="ARBA00023268"/>
    </source>
</evidence>
<protein>
    <recommendedName>
        <fullName evidence="24">Retrovirus-related Pol polyprotein from transposon TNT 1-94</fullName>
    </recommendedName>
</protein>
<comment type="caution">
    <text evidence="22">The sequence shown here is derived from an EMBL/GenBank/DDBJ whole genome shotgun (WGS) entry which is preliminary data.</text>
</comment>
<keyword evidence="15" id="KW-0917">Virion maturation</keyword>
<evidence type="ECO:0000256" key="8">
    <source>
        <dbReference type="ARBA" id="ARBA00022759"/>
    </source>
</evidence>
<dbReference type="SUPFAM" id="SSF53098">
    <property type="entry name" value="Ribonuclease H-like"/>
    <property type="match status" value="1"/>
</dbReference>
<evidence type="ECO:0000256" key="10">
    <source>
        <dbReference type="ARBA" id="ARBA00022840"/>
    </source>
</evidence>
<dbReference type="PROSITE" id="PS50994">
    <property type="entry name" value="INTEGRASE"/>
    <property type="match status" value="1"/>
</dbReference>
<dbReference type="InterPro" id="IPR025724">
    <property type="entry name" value="GAG-pre-integrase_dom"/>
</dbReference>
<dbReference type="InterPro" id="IPR012337">
    <property type="entry name" value="RNaseH-like_sf"/>
</dbReference>
<dbReference type="CDD" id="cd09272">
    <property type="entry name" value="RNase_HI_RT_Ty1"/>
    <property type="match status" value="1"/>
</dbReference>
<evidence type="ECO:0000256" key="9">
    <source>
        <dbReference type="ARBA" id="ARBA00022801"/>
    </source>
</evidence>
<feature type="compositionally biased region" description="Acidic residues" evidence="19">
    <location>
        <begin position="746"/>
        <end position="755"/>
    </location>
</feature>
<dbReference type="InterPro" id="IPR013103">
    <property type="entry name" value="RVT_2"/>
</dbReference>
<keyword evidence="4" id="KW-0540">Nuclease</keyword>
<evidence type="ECO:0000256" key="14">
    <source>
        <dbReference type="ARBA" id="ARBA00022932"/>
    </source>
</evidence>
<feature type="compositionally biased region" description="Basic and acidic residues" evidence="19">
    <location>
        <begin position="693"/>
        <end position="704"/>
    </location>
</feature>
<keyword evidence="14" id="KW-0808">Transferase</keyword>
<dbReference type="Pfam" id="PF07727">
    <property type="entry name" value="RVT_2"/>
    <property type="match status" value="1"/>
</dbReference>
<keyword evidence="17" id="KW-0511">Multifunctional enzyme</keyword>
<keyword evidence="23" id="KW-1185">Reference proteome</keyword>
<evidence type="ECO:0000256" key="13">
    <source>
        <dbReference type="ARBA" id="ARBA00022918"/>
    </source>
</evidence>
<dbReference type="Gene3D" id="4.10.60.10">
    <property type="entry name" value="Zinc finger, CCHC-type"/>
    <property type="match status" value="1"/>
</dbReference>
<evidence type="ECO:0000256" key="15">
    <source>
        <dbReference type="ARBA" id="ARBA00023113"/>
    </source>
</evidence>
<dbReference type="InterPro" id="IPR057670">
    <property type="entry name" value="SH3_retrovirus"/>
</dbReference>
<dbReference type="PANTHER" id="PTHR42648">
    <property type="entry name" value="TRANSPOSASE, PUTATIVE-RELATED"/>
    <property type="match status" value="1"/>
</dbReference>
<dbReference type="SUPFAM" id="SSF57756">
    <property type="entry name" value="Retrovirus zinc finger-like domains"/>
    <property type="match status" value="1"/>
</dbReference>
<keyword evidence="3" id="KW-0645">Protease</keyword>
<evidence type="ECO:0000256" key="18">
    <source>
        <dbReference type="PROSITE-ProRule" id="PRU00047"/>
    </source>
</evidence>
<keyword evidence="18" id="KW-0862">Zinc</keyword>
<keyword evidence="16" id="KW-0233">DNA recombination</keyword>
<evidence type="ECO:0000256" key="3">
    <source>
        <dbReference type="ARBA" id="ARBA00022670"/>
    </source>
</evidence>
<keyword evidence="2" id="KW-1188">Viral release from host cell</keyword>
<dbReference type="PROSITE" id="PS50158">
    <property type="entry name" value="ZF_CCHC"/>
    <property type="match status" value="1"/>
</dbReference>
<keyword evidence="14" id="KW-0239">DNA-directed DNA polymerase</keyword>
<dbReference type="Pfam" id="PF22936">
    <property type="entry name" value="Pol_BBD"/>
    <property type="match status" value="1"/>
</dbReference>
<keyword evidence="13" id="KW-0695">RNA-directed DNA polymerase</keyword>
<evidence type="ECO:0000313" key="23">
    <source>
        <dbReference type="Proteomes" id="UP000823941"/>
    </source>
</evidence>
<keyword evidence="11" id="KW-0460">Magnesium</keyword>
<dbReference type="Pfam" id="PF13976">
    <property type="entry name" value="gag_pre-integrs"/>
    <property type="match status" value="1"/>
</dbReference>
<dbReference type="InterPro" id="IPR036397">
    <property type="entry name" value="RNaseH_sf"/>
</dbReference>
<evidence type="ECO:0000259" key="20">
    <source>
        <dbReference type="PROSITE" id="PS50158"/>
    </source>
</evidence>
<keyword evidence="12" id="KW-0229">DNA integration</keyword>
<keyword evidence="18" id="KW-0863">Zinc-finger</keyword>
<keyword evidence="10" id="KW-0067">ATP-binding</keyword>
<evidence type="ECO:0000256" key="7">
    <source>
        <dbReference type="ARBA" id="ARBA00022750"/>
    </source>
</evidence>
<keyword evidence="9" id="KW-0378">Hydrolase</keyword>
<feature type="region of interest" description="Disordered" evidence="19">
    <location>
        <begin position="693"/>
        <end position="775"/>
    </location>
</feature>
<dbReference type="SUPFAM" id="SSF56672">
    <property type="entry name" value="DNA/RNA polymerases"/>
    <property type="match status" value="1"/>
</dbReference>
<evidence type="ECO:0000256" key="16">
    <source>
        <dbReference type="ARBA" id="ARBA00023172"/>
    </source>
</evidence>
<evidence type="ECO:0000313" key="22">
    <source>
        <dbReference type="EMBL" id="KAG7305132.1"/>
    </source>
</evidence>
<feature type="domain" description="Integrase catalytic" evidence="21">
    <location>
        <begin position="428"/>
        <end position="603"/>
    </location>
</feature>
<comment type="function">
    <text evidence="1">The aspartyl protease (PR) mediates the proteolytic cleavages of the Gag and Gag-Pol polyproteins after assembly of the VLP.</text>
</comment>
<dbReference type="PANTHER" id="PTHR42648:SF11">
    <property type="entry name" value="TRANSPOSON TY4-P GAG-POL POLYPROTEIN"/>
    <property type="match status" value="1"/>
</dbReference>
<dbReference type="InterPro" id="IPR054722">
    <property type="entry name" value="PolX-like_BBD"/>
</dbReference>
<evidence type="ECO:0008006" key="24">
    <source>
        <dbReference type="Google" id="ProtNLM"/>
    </source>
</evidence>
<dbReference type="Pfam" id="PF14223">
    <property type="entry name" value="Retrotran_gag_2"/>
    <property type="match status" value="1"/>
</dbReference>
<evidence type="ECO:0000256" key="2">
    <source>
        <dbReference type="ARBA" id="ARBA00022612"/>
    </source>
</evidence>
<evidence type="ECO:0000256" key="12">
    <source>
        <dbReference type="ARBA" id="ARBA00022908"/>
    </source>
</evidence>
<evidence type="ECO:0000259" key="21">
    <source>
        <dbReference type="PROSITE" id="PS50994"/>
    </source>
</evidence>
<organism evidence="22 23">
    <name type="scientific">Plutella xylostella</name>
    <name type="common">Diamondback moth</name>
    <name type="synonym">Plutella maculipennis</name>
    <dbReference type="NCBI Taxonomy" id="51655"/>
    <lineage>
        <taxon>Eukaryota</taxon>
        <taxon>Metazoa</taxon>
        <taxon>Ecdysozoa</taxon>
        <taxon>Arthropoda</taxon>
        <taxon>Hexapoda</taxon>
        <taxon>Insecta</taxon>
        <taxon>Pterygota</taxon>
        <taxon>Neoptera</taxon>
        <taxon>Endopterygota</taxon>
        <taxon>Lepidoptera</taxon>
        <taxon>Glossata</taxon>
        <taxon>Ditrysia</taxon>
        <taxon>Yponomeutoidea</taxon>
        <taxon>Plutellidae</taxon>
        <taxon>Plutella</taxon>
    </lineage>
</organism>
<dbReference type="InterPro" id="IPR043502">
    <property type="entry name" value="DNA/RNA_pol_sf"/>
</dbReference>
<evidence type="ECO:0000256" key="6">
    <source>
        <dbReference type="ARBA" id="ARBA00022741"/>
    </source>
</evidence>
<evidence type="ECO:0000256" key="4">
    <source>
        <dbReference type="ARBA" id="ARBA00022722"/>
    </source>
</evidence>
<proteinExistence type="predicted"/>
<feature type="compositionally biased region" description="Polar residues" evidence="19">
    <location>
        <begin position="718"/>
        <end position="735"/>
    </location>
</feature>
<evidence type="ECO:0000256" key="1">
    <source>
        <dbReference type="ARBA" id="ARBA00002180"/>
    </source>
</evidence>
<keyword evidence="5" id="KW-0479">Metal-binding</keyword>
<evidence type="ECO:0000256" key="5">
    <source>
        <dbReference type="ARBA" id="ARBA00022723"/>
    </source>
</evidence>